<evidence type="ECO:0000256" key="5">
    <source>
        <dbReference type="HAMAP-Rule" id="MF_01692"/>
    </source>
</evidence>
<dbReference type="EC" id="3.5.1.47" evidence="5"/>
<dbReference type="SUPFAM" id="SSF53187">
    <property type="entry name" value="Zn-dependent exopeptidases"/>
    <property type="match status" value="1"/>
</dbReference>
<dbReference type="Gene3D" id="3.30.70.360">
    <property type="match status" value="1"/>
</dbReference>
<keyword evidence="6" id="KW-0464">Manganese</keyword>
<proteinExistence type="inferred from homology"/>
<keyword evidence="3 5" id="KW-0220">Diaminopimelate biosynthesis</keyword>
<sequence>MSVGDLHPMIKVRRDLHQIPELGFAEWKTQRYILDYVSSLPQDHLEVAIWHTGVLVRVRGTEGARTLGWRADMDGLPLTEETSYEFQSLHPDQMHACGHDMHMAIGLGILTHFATQPVKDHLLFIFQPAEEGPGGAQPMLASEEFKKWKPDQLFGLHIGPEYPVGTIATRPGILFANTSELFIDLVGTAGHASLPHQANDMVITASQLAMQLQTIISRNIDPLNPAILTLGKVTIGTKQNIIPGMARLEGTIRTLSIEVMEQIKERILALVHGIEVGFQCKATIDWGAGYCQVYNHESLTRSFMEWADAKEGIQVIECREAMAGEDFGYFLQEIPGFMFWLGVDTSYGLHHPQLEPNEEAIPLAIQLITQYFTDY</sequence>
<dbReference type="Proteomes" id="UP000198534">
    <property type="component" value="Unassembled WGS sequence"/>
</dbReference>
<comment type="similarity">
    <text evidence="5">Belongs to the peptidase M20A family. N-acetyldiaminopimelate deacetylase subfamily.</text>
</comment>
<keyword evidence="6" id="KW-0479">Metal-binding</keyword>
<comment type="pathway">
    <text evidence="5">Amino-acid biosynthesis; L-lysine biosynthesis via DAP pathway; LL-2,6-diaminopimelate from (S)-tetrahydrodipicolinate (acetylase route): step 3/3.</text>
</comment>
<dbReference type="SUPFAM" id="SSF55031">
    <property type="entry name" value="Bacterial exopeptidase dimerisation domain"/>
    <property type="match status" value="1"/>
</dbReference>
<dbReference type="InterPro" id="IPR017439">
    <property type="entry name" value="Amidohydrolase"/>
</dbReference>
<evidence type="ECO:0000256" key="1">
    <source>
        <dbReference type="ARBA" id="ARBA00022605"/>
    </source>
</evidence>
<feature type="binding site" evidence="6">
    <location>
        <position position="99"/>
    </location>
    <ligand>
        <name>Mn(2+)</name>
        <dbReference type="ChEBI" id="CHEBI:29035"/>
        <label>2</label>
    </ligand>
</feature>
<dbReference type="InterPro" id="IPR011650">
    <property type="entry name" value="Peptidase_M20_dimer"/>
</dbReference>
<dbReference type="InterPro" id="IPR002933">
    <property type="entry name" value="Peptidase_M20"/>
</dbReference>
<dbReference type="STRING" id="1048340.SAMN05444487_109114"/>
<dbReference type="GO" id="GO:0046872">
    <property type="term" value="F:metal ion binding"/>
    <property type="evidence" value="ECO:0007669"/>
    <property type="project" value="UniProtKB-KW"/>
</dbReference>
<dbReference type="RefSeq" id="WP_091740196.1">
    <property type="nucleotide sequence ID" value="NZ_FNNQ01000009.1"/>
</dbReference>
<dbReference type="PANTHER" id="PTHR11014:SF98">
    <property type="entry name" value="N-ACETYLDIAMINOPIMELATE DEACETYLASE"/>
    <property type="match status" value="1"/>
</dbReference>
<keyword evidence="9" id="KW-1185">Reference proteome</keyword>
<dbReference type="PIRSF" id="PIRSF005962">
    <property type="entry name" value="Pept_M20D_amidohydro"/>
    <property type="match status" value="1"/>
</dbReference>
<dbReference type="UniPathway" id="UPA00034">
    <property type="reaction ID" value="UER00024"/>
</dbReference>
<dbReference type="InterPro" id="IPR036264">
    <property type="entry name" value="Bact_exopeptidase_dim_dom"/>
</dbReference>
<dbReference type="AlphaFoldDB" id="A0A1H2YL06"/>
<comment type="function">
    <text evidence="5">Catalyzes the conversion of N-acetyl-diaminopimelate to diaminopimelate and acetate.</text>
</comment>
<keyword evidence="1 5" id="KW-0028">Amino-acid biosynthesis</keyword>
<feature type="binding site" evidence="6">
    <location>
        <position position="350"/>
    </location>
    <ligand>
        <name>Mn(2+)</name>
        <dbReference type="ChEBI" id="CHEBI:29035"/>
        <label>2</label>
    </ligand>
</feature>
<comment type="catalytic activity">
    <reaction evidence="5">
        <text>N-acetyl-(2S,6S)-2,6-diaminopimelate + H2O = (2S,6S)-2,6-diaminopimelate + acetate</text>
        <dbReference type="Rhea" id="RHEA:20405"/>
        <dbReference type="ChEBI" id="CHEBI:15377"/>
        <dbReference type="ChEBI" id="CHEBI:30089"/>
        <dbReference type="ChEBI" id="CHEBI:57609"/>
        <dbReference type="ChEBI" id="CHEBI:58767"/>
        <dbReference type="EC" id="3.5.1.47"/>
    </reaction>
</comment>
<dbReference type="EMBL" id="FNNQ01000009">
    <property type="protein sequence ID" value="SDX05856.1"/>
    <property type="molecule type" value="Genomic_DNA"/>
</dbReference>
<feature type="binding site" evidence="6">
    <location>
        <position position="97"/>
    </location>
    <ligand>
        <name>Mn(2+)</name>
        <dbReference type="ChEBI" id="CHEBI:29035"/>
        <label>2</label>
    </ligand>
</feature>
<dbReference type="CDD" id="cd05670">
    <property type="entry name" value="M20_Acy1_YkuR-like"/>
    <property type="match status" value="1"/>
</dbReference>
<dbReference type="Pfam" id="PF01546">
    <property type="entry name" value="Peptidase_M20"/>
    <property type="match status" value="1"/>
</dbReference>
<name>A0A1H2YL06_9BACL</name>
<comment type="cofactor">
    <cofactor evidence="6">
        <name>Mn(2+)</name>
        <dbReference type="ChEBI" id="CHEBI:29035"/>
    </cofactor>
    <text evidence="6">The Mn(2+) ion enhances activity.</text>
</comment>
<evidence type="ECO:0000256" key="6">
    <source>
        <dbReference type="PIRSR" id="PIRSR005962-1"/>
    </source>
</evidence>
<keyword evidence="4 5" id="KW-0457">Lysine biosynthesis</keyword>
<feature type="binding site" evidence="6">
    <location>
        <position position="131"/>
    </location>
    <ligand>
        <name>Mn(2+)</name>
        <dbReference type="ChEBI" id="CHEBI:29035"/>
        <label>2</label>
    </ligand>
</feature>
<dbReference type="HAMAP" id="MF_01692">
    <property type="entry name" value="DapEL"/>
    <property type="match status" value="1"/>
</dbReference>
<feature type="domain" description="Peptidase M20 dimerisation" evidence="7">
    <location>
        <begin position="185"/>
        <end position="271"/>
    </location>
</feature>
<dbReference type="FunFam" id="3.30.70.360:FF:000001">
    <property type="entry name" value="N-acetyldiaminopimelate deacetylase"/>
    <property type="match status" value="1"/>
</dbReference>
<feature type="active site" description="Proton acceptor" evidence="5">
    <location>
        <position position="131"/>
    </location>
</feature>
<evidence type="ECO:0000256" key="3">
    <source>
        <dbReference type="ARBA" id="ARBA00022915"/>
    </source>
</evidence>
<dbReference type="Gene3D" id="3.40.630.10">
    <property type="entry name" value="Zn peptidases"/>
    <property type="match status" value="1"/>
</dbReference>
<dbReference type="Pfam" id="PF07687">
    <property type="entry name" value="M20_dimer"/>
    <property type="match status" value="1"/>
</dbReference>
<dbReference type="GO" id="GO:0019877">
    <property type="term" value="P:diaminopimelate biosynthetic process"/>
    <property type="evidence" value="ECO:0007669"/>
    <property type="project" value="UniProtKB-UniRule"/>
</dbReference>
<dbReference type="InterPro" id="IPR023905">
    <property type="entry name" value="AcetylDAP_deacetylase"/>
</dbReference>
<dbReference type="NCBIfam" id="TIGR01891">
    <property type="entry name" value="amidohydrolases"/>
    <property type="match status" value="1"/>
</dbReference>
<evidence type="ECO:0000313" key="9">
    <source>
        <dbReference type="Proteomes" id="UP000198534"/>
    </source>
</evidence>
<feature type="active site" evidence="5">
    <location>
        <position position="72"/>
    </location>
</feature>
<protein>
    <recommendedName>
        <fullName evidence="5">N-acetyldiaminopimelate deacetylase</fullName>
        <ecNumber evidence="5">3.5.1.47</ecNumber>
    </recommendedName>
</protein>
<dbReference type="PANTHER" id="PTHR11014">
    <property type="entry name" value="PEPTIDASE M20 FAMILY MEMBER"/>
    <property type="match status" value="1"/>
</dbReference>
<evidence type="ECO:0000256" key="2">
    <source>
        <dbReference type="ARBA" id="ARBA00022801"/>
    </source>
</evidence>
<keyword evidence="2 5" id="KW-0378">Hydrolase</keyword>
<evidence type="ECO:0000259" key="7">
    <source>
        <dbReference type="Pfam" id="PF07687"/>
    </source>
</evidence>
<reference evidence="8 9" key="1">
    <citation type="submission" date="2016-10" db="EMBL/GenBank/DDBJ databases">
        <authorList>
            <person name="de Groot N.N."/>
        </authorList>
    </citation>
    <scope>NUCLEOTIDE SEQUENCE [LARGE SCALE GENOMIC DNA]</scope>
    <source>
        <strain evidence="8 9">DSM 45610</strain>
    </source>
</reference>
<dbReference type="GO" id="GO:0050118">
    <property type="term" value="F:N-acetyldiaminopimelate deacetylase activity"/>
    <property type="evidence" value="ECO:0007669"/>
    <property type="project" value="UniProtKB-UniRule"/>
</dbReference>
<evidence type="ECO:0000256" key="4">
    <source>
        <dbReference type="ARBA" id="ARBA00023154"/>
    </source>
</evidence>
<dbReference type="OrthoDB" id="9776731at2"/>
<dbReference type="GO" id="GO:0009089">
    <property type="term" value="P:lysine biosynthetic process via diaminopimelate"/>
    <property type="evidence" value="ECO:0007669"/>
    <property type="project" value="UniProtKB-UniRule"/>
</dbReference>
<evidence type="ECO:0000313" key="8">
    <source>
        <dbReference type="EMBL" id="SDX05856.1"/>
    </source>
</evidence>
<organism evidence="8 9">
    <name type="scientific">Marininema mesophilum</name>
    <dbReference type="NCBI Taxonomy" id="1048340"/>
    <lineage>
        <taxon>Bacteria</taxon>
        <taxon>Bacillati</taxon>
        <taxon>Bacillota</taxon>
        <taxon>Bacilli</taxon>
        <taxon>Bacillales</taxon>
        <taxon>Thermoactinomycetaceae</taxon>
        <taxon>Marininema</taxon>
    </lineage>
</organism>
<gene>
    <name evidence="8" type="ORF">SAMN05444487_109114</name>
</gene>
<feature type="binding site" evidence="6">
    <location>
        <position position="157"/>
    </location>
    <ligand>
        <name>Mn(2+)</name>
        <dbReference type="ChEBI" id="CHEBI:29035"/>
        <label>2</label>
    </ligand>
</feature>
<accession>A0A1H2YL06</accession>